<feature type="signal peptide" evidence="3">
    <location>
        <begin position="1"/>
        <end position="20"/>
    </location>
</feature>
<dbReference type="InterPro" id="IPR007110">
    <property type="entry name" value="Ig-like_dom"/>
</dbReference>
<accession>A0AAW1DWX0</accession>
<dbReference type="SUPFAM" id="SSF48726">
    <property type="entry name" value="Immunoglobulin"/>
    <property type="match status" value="2"/>
</dbReference>
<gene>
    <name evidence="5" type="ORF">VZT92_027916</name>
</gene>
<dbReference type="InterPro" id="IPR013106">
    <property type="entry name" value="Ig_V-set"/>
</dbReference>
<dbReference type="Pfam" id="PF13895">
    <property type="entry name" value="Ig_2"/>
    <property type="match status" value="1"/>
</dbReference>
<name>A0AAW1DWX0_ZOAVI</name>
<keyword evidence="2" id="KW-1133">Transmembrane helix</keyword>
<dbReference type="InterPro" id="IPR036179">
    <property type="entry name" value="Ig-like_dom_sf"/>
</dbReference>
<dbReference type="SMART" id="SM00409">
    <property type="entry name" value="IG"/>
    <property type="match status" value="2"/>
</dbReference>
<reference evidence="5 6" key="1">
    <citation type="journal article" date="2024" name="Genome Biol. Evol.">
        <title>Chromosome-level genome assembly of the viviparous eelpout Zoarces viviparus.</title>
        <authorList>
            <person name="Fuhrmann N."/>
            <person name="Brasseur M.V."/>
            <person name="Bakowski C.E."/>
            <person name="Podsiadlowski L."/>
            <person name="Prost S."/>
            <person name="Krehenwinkel H."/>
            <person name="Mayer C."/>
        </authorList>
    </citation>
    <scope>NUCLEOTIDE SEQUENCE [LARGE SCALE GENOMIC DNA]</scope>
    <source>
        <strain evidence="5">NO-MEL_2022_Ind0_liver</strain>
    </source>
</reference>
<evidence type="ECO:0000313" key="6">
    <source>
        <dbReference type="Proteomes" id="UP001488805"/>
    </source>
</evidence>
<keyword evidence="2" id="KW-0472">Membrane</keyword>
<feature type="chain" id="PRO_5043822271" description="Ig-like domain-containing protein" evidence="3">
    <location>
        <begin position="21"/>
        <end position="320"/>
    </location>
</feature>
<dbReference type="Gene3D" id="2.60.40.10">
    <property type="entry name" value="Immunoglobulins"/>
    <property type="match status" value="2"/>
</dbReference>
<dbReference type="InterPro" id="IPR003598">
    <property type="entry name" value="Ig_sub2"/>
</dbReference>
<dbReference type="EMBL" id="JBCEZU010000597">
    <property type="protein sequence ID" value="KAK9514450.1"/>
    <property type="molecule type" value="Genomic_DNA"/>
</dbReference>
<feature type="region of interest" description="Disordered" evidence="1">
    <location>
        <begin position="266"/>
        <end position="285"/>
    </location>
</feature>
<comment type="caution">
    <text evidence="5">The sequence shown here is derived from an EMBL/GenBank/DDBJ whole genome shotgun (WGS) entry which is preliminary data.</text>
</comment>
<sequence length="320" mass="35092">MALWDTKVLCLMFLLTGAVSQRVIYSDPVCGVRGSTVTLLCTFTPNTVTQDGREVLVEIIRVVWCQNHPLCQGSTPTVYDNKRLNNANNPRYRYLGDTKGNCTLQISGLKEEDEATLRFRMEDENKLSFFTNTTGVRVTVVDGTQMKILSSRDGELERGEAVTLTCTTKCTFHQLEVTWFRDGHALPDTGPSLHLSPLKAEDSGNYTCDLKNTVGTISHPFSLNVEAGEEEQMSLIVGVVVGVLLALCSLILVLCIIRRKRAADKNQSAVREEAGPKQGGAIEAEGDVSYAPIQFKARSQARPVEEADDAVIYSSVVGRG</sequence>
<feature type="transmembrane region" description="Helical" evidence="2">
    <location>
        <begin position="233"/>
        <end position="257"/>
    </location>
</feature>
<evidence type="ECO:0000259" key="4">
    <source>
        <dbReference type="PROSITE" id="PS50835"/>
    </source>
</evidence>
<proteinExistence type="predicted"/>
<dbReference type="PANTHER" id="PTHR46013">
    <property type="entry name" value="VASCULAR CELL ADHESION MOLECULE 1"/>
    <property type="match status" value="1"/>
</dbReference>
<keyword evidence="2" id="KW-0812">Transmembrane</keyword>
<dbReference type="Proteomes" id="UP001488805">
    <property type="component" value="Unassembled WGS sequence"/>
</dbReference>
<evidence type="ECO:0000256" key="2">
    <source>
        <dbReference type="SAM" id="Phobius"/>
    </source>
</evidence>
<feature type="domain" description="Ig-like" evidence="4">
    <location>
        <begin position="144"/>
        <end position="224"/>
    </location>
</feature>
<evidence type="ECO:0000256" key="3">
    <source>
        <dbReference type="SAM" id="SignalP"/>
    </source>
</evidence>
<evidence type="ECO:0000256" key="1">
    <source>
        <dbReference type="SAM" id="MobiDB-lite"/>
    </source>
</evidence>
<protein>
    <recommendedName>
        <fullName evidence="4">Ig-like domain-containing protein</fullName>
    </recommendedName>
</protein>
<dbReference type="InterPro" id="IPR003599">
    <property type="entry name" value="Ig_sub"/>
</dbReference>
<dbReference type="Pfam" id="PF07686">
    <property type="entry name" value="V-set"/>
    <property type="match status" value="1"/>
</dbReference>
<dbReference type="AlphaFoldDB" id="A0AAW1DWX0"/>
<dbReference type="SMART" id="SM00408">
    <property type="entry name" value="IGc2"/>
    <property type="match status" value="1"/>
</dbReference>
<evidence type="ECO:0000313" key="5">
    <source>
        <dbReference type="EMBL" id="KAK9514450.1"/>
    </source>
</evidence>
<dbReference type="PROSITE" id="PS50835">
    <property type="entry name" value="IG_LIKE"/>
    <property type="match status" value="1"/>
</dbReference>
<keyword evidence="6" id="KW-1185">Reference proteome</keyword>
<dbReference type="PANTHER" id="PTHR46013:SF4">
    <property type="entry name" value="B-CELL RECEPTOR CD22-RELATED"/>
    <property type="match status" value="1"/>
</dbReference>
<keyword evidence="3" id="KW-0732">Signal</keyword>
<dbReference type="InterPro" id="IPR013783">
    <property type="entry name" value="Ig-like_fold"/>
</dbReference>
<organism evidence="5 6">
    <name type="scientific">Zoarces viviparus</name>
    <name type="common">Viviparous eelpout</name>
    <name type="synonym">Blennius viviparus</name>
    <dbReference type="NCBI Taxonomy" id="48416"/>
    <lineage>
        <taxon>Eukaryota</taxon>
        <taxon>Metazoa</taxon>
        <taxon>Chordata</taxon>
        <taxon>Craniata</taxon>
        <taxon>Vertebrata</taxon>
        <taxon>Euteleostomi</taxon>
        <taxon>Actinopterygii</taxon>
        <taxon>Neopterygii</taxon>
        <taxon>Teleostei</taxon>
        <taxon>Neoteleostei</taxon>
        <taxon>Acanthomorphata</taxon>
        <taxon>Eupercaria</taxon>
        <taxon>Perciformes</taxon>
        <taxon>Cottioidei</taxon>
        <taxon>Zoarcales</taxon>
        <taxon>Zoarcidae</taxon>
        <taxon>Zoarcinae</taxon>
        <taxon>Zoarces</taxon>
    </lineage>
</organism>